<dbReference type="EMBL" id="JACIDR010000007">
    <property type="protein sequence ID" value="MBB3974658.1"/>
    <property type="molecule type" value="Genomic_DNA"/>
</dbReference>
<protein>
    <submittedName>
        <fullName evidence="2">Uncharacterized protein</fullName>
    </submittedName>
</protein>
<organism evidence="2 3">
    <name type="scientific">Hansschlegelia beijingensis</name>
    <dbReference type="NCBI Taxonomy" id="1133344"/>
    <lineage>
        <taxon>Bacteria</taxon>
        <taxon>Pseudomonadati</taxon>
        <taxon>Pseudomonadota</taxon>
        <taxon>Alphaproteobacteria</taxon>
        <taxon>Hyphomicrobiales</taxon>
        <taxon>Methylopilaceae</taxon>
        <taxon>Hansschlegelia</taxon>
    </lineage>
</organism>
<evidence type="ECO:0000256" key="1">
    <source>
        <dbReference type="SAM" id="MobiDB-lite"/>
    </source>
</evidence>
<reference evidence="2 3" key="1">
    <citation type="submission" date="2020-08" db="EMBL/GenBank/DDBJ databases">
        <title>Genomic Encyclopedia of Type Strains, Phase IV (KMG-IV): sequencing the most valuable type-strain genomes for metagenomic binning, comparative biology and taxonomic classification.</title>
        <authorList>
            <person name="Goeker M."/>
        </authorList>
    </citation>
    <scope>NUCLEOTIDE SEQUENCE [LARGE SCALE GENOMIC DNA]</scope>
    <source>
        <strain evidence="2 3">DSM 25481</strain>
    </source>
</reference>
<sequence length="194" mass="21666">MVSQSDACAHTRAGTGTADRLDPFTLPVRFAAPDPAADGGERRVTVDSGRVVVDRMVRRIAMRIVAPLSTFTGVAMRVAPGADPREDQVEVVLAHPDRALDVPLATEPRDGEALAEWRSWARALKLPLLIEELDGRRMTLNARVGELEVGRTRPRRRHSLLKDRRTRFQAKRRTGSLTPETPVHRDEREIIARD</sequence>
<feature type="region of interest" description="Disordered" evidence="1">
    <location>
        <begin position="155"/>
        <end position="185"/>
    </location>
</feature>
<evidence type="ECO:0000313" key="3">
    <source>
        <dbReference type="Proteomes" id="UP000528964"/>
    </source>
</evidence>
<comment type="caution">
    <text evidence="2">The sequence shown here is derived from an EMBL/GenBank/DDBJ whole genome shotgun (WGS) entry which is preliminary data.</text>
</comment>
<dbReference type="Proteomes" id="UP000528964">
    <property type="component" value="Unassembled WGS sequence"/>
</dbReference>
<proteinExistence type="predicted"/>
<dbReference type="RefSeq" id="WP_183396513.1">
    <property type="nucleotide sequence ID" value="NZ_JACIDR010000007.1"/>
</dbReference>
<dbReference type="InterPro" id="IPR046083">
    <property type="entry name" value="DUF6101"/>
</dbReference>
<feature type="compositionally biased region" description="Basic residues" evidence="1">
    <location>
        <begin position="155"/>
        <end position="174"/>
    </location>
</feature>
<dbReference type="Pfam" id="PF19596">
    <property type="entry name" value="DUF6101"/>
    <property type="match status" value="1"/>
</dbReference>
<gene>
    <name evidence="2" type="ORF">GGR24_003345</name>
</gene>
<accession>A0A7W6GH07</accession>
<dbReference type="AlphaFoldDB" id="A0A7W6GH07"/>
<name>A0A7W6GH07_9HYPH</name>
<evidence type="ECO:0000313" key="2">
    <source>
        <dbReference type="EMBL" id="MBB3974658.1"/>
    </source>
</evidence>
<keyword evidence="3" id="KW-1185">Reference proteome</keyword>